<protein>
    <submittedName>
        <fullName evidence="1">Uncharacterized protein</fullName>
    </submittedName>
</protein>
<gene>
    <name evidence="1" type="ORF">C8D90_10986</name>
</gene>
<sequence length="119" mass="13450">MENTLFARIAAIVGSASLKKPILAVYNNATRHYVSVAADTTRGKVSGYDTSARCYFSGNSTTDLSFYDYGTHAQVMLRIADNKVHGYNYKTRSHFNGHISGQNLFIRDYKARQNYTYIF</sequence>
<organism evidence="1 2">
    <name type="scientific">Enterobacillus tribolii</name>
    <dbReference type="NCBI Taxonomy" id="1487935"/>
    <lineage>
        <taxon>Bacteria</taxon>
        <taxon>Pseudomonadati</taxon>
        <taxon>Pseudomonadota</taxon>
        <taxon>Gammaproteobacteria</taxon>
        <taxon>Enterobacterales</taxon>
        <taxon>Hafniaceae</taxon>
        <taxon>Enterobacillus</taxon>
    </lineage>
</organism>
<evidence type="ECO:0000313" key="1">
    <source>
        <dbReference type="EMBL" id="RDK87491.1"/>
    </source>
</evidence>
<name>A0A370QGK7_9GAMM</name>
<proteinExistence type="predicted"/>
<keyword evidence="2" id="KW-1185">Reference proteome</keyword>
<comment type="caution">
    <text evidence="1">The sequence shown here is derived from an EMBL/GenBank/DDBJ whole genome shotgun (WGS) entry which is preliminary data.</text>
</comment>
<dbReference type="Proteomes" id="UP000254848">
    <property type="component" value="Unassembled WGS sequence"/>
</dbReference>
<dbReference type="RefSeq" id="WP_115459801.1">
    <property type="nucleotide sequence ID" value="NZ_QRAP01000009.1"/>
</dbReference>
<dbReference type="AlphaFoldDB" id="A0A370QGK7"/>
<evidence type="ECO:0000313" key="2">
    <source>
        <dbReference type="Proteomes" id="UP000254848"/>
    </source>
</evidence>
<reference evidence="1 2" key="1">
    <citation type="submission" date="2018-07" db="EMBL/GenBank/DDBJ databases">
        <title>Genomic Encyclopedia of Type Strains, Phase IV (KMG-IV): sequencing the most valuable type-strain genomes for metagenomic binning, comparative biology and taxonomic classification.</title>
        <authorList>
            <person name="Goeker M."/>
        </authorList>
    </citation>
    <scope>NUCLEOTIDE SEQUENCE [LARGE SCALE GENOMIC DNA]</scope>
    <source>
        <strain evidence="1 2">DSM 103736</strain>
    </source>
</reference>
<accession>A0A370QGK7</accession>
<dbReference type="EMBL" id="QRAP01000009">
    <property type="protein sequence ID" value="RDK87491.1"/>
    <property type="molecule type" value="Genomic_DNA"/>
</dbReference>
<dbReference type="OrthoDB" id="7017711at2"/>